<keyword evidence="3" id="KW-0496">Mitochondrion</keyword>
<reference evidence="14 15" key="1">
    <citation type="journal article" date="2020" name="ISME J.">
        <title>Uncovering the hidden diversity of litter-decomposition mechanisms in mushroom-forming fungi.</title>
        <authorList>
            <person name="Floudas D."/>
            <person name="Bentzer J."/>
            <person name="Ahren D."/>
            <person name="Johansson T."/>
            <person name="Persson P."/>
            <person name="Tunlid A."/>
        </authorList>
    </citation>
    <scope>NUCLEOTIDE SEQUENCE [LARGE SCALE GENOMIC DNA]</scope>
    <source>
        <strain evidence="14 15">CBS 146.42</strain>
    </source>
</reference>
<evidence type="ECO:0000259" key="13">
    <source>
        <dbReference type="Pfam" id="PF00849"/>
    </source>
</evidence>
<evidence type="ECO:0000256" key="1">
    <source>
        <dbReference type="ARBA" id="ARBA00004173"/>
    </source>
</evidence>
<evidence type="ECO:0000256" key="9">
    <source>
        <dbReference type="ARBA" id="ARBA00041561"/>
    </source>
</evidence>
<dbReference type="PANTHER" id="PTHR21600">
    <property type="entry name" value="MITOCHONDRIAL RNA PSEUDOURIDINE SYNTHASE"/>
    <property type="match status" value="1"/>
</dbReference>
<dbReference type="GO" id="GO:0000455">
    <property type="term" value="P:enzyme-directed rRNA pseudouridine synthesis"/>
    <property type="evidence" value="ECO:0007669"/>
    <property type="project" value="TreeGrafter"/>
</dbReference>
<comment type="similarity">
    <text evidence="2">Belongs to the pseudouridine synthase RluA family.</text>
</comment>
<organism evidence="14 15">
    <name type="scientific">Leucocoprinus leucothites</name>
    <dbReference type="NCBI Taxonomy" id="201217"/>
    <lineage>
        <taxon>Eukaryota</taxon>
        <taxon>Fungi</taxon>
        <taxon>Dikarya</taxon>
        <taxon>Basidiomycota</taxon>
        <taxon>Agaricomycotina</taxon>
        <taxon>Agaricomycetes</taxon>
        <taxon>Agaricomycetidae</taxon>
        <taxon>Agaricales</taxon>
        <taxon>Agaricineae</taxon>
        <taxon>Agaricaceae</taxon>
        <taxon>Leucocoprinus</taxon>
    </lineage>
</organism>
<dbReference type="OrthoDB" id="3250110at2759"/>
<keyword evidence="4" id="KW-0413">Isomerase</keyword>
<dbReference type="InterPro" id="IPR050188">
    <property type="entry name" value="RluA_PseudoU_synthase"/>
</dbReference>
<evidence type="ECO:0000256" key="8">
    <source>
        <dbReference type="ARBA" id="ARBA00040626"/>
    </source>
</evidence>
<dbReference type="GO" id="GO:0003723">
    <property type="term" value="F:RNA binding"/>
    <property type="evidence" value="ECO:0007669"/>
    <property type="project" value="InterPro"/>
</dbReference>
<sequence>MRILPNKTVSIKQAAKMVEDCLLYYDRGIFLANKPSKMVCQMSYSTSAQYENFNILCKGIQRKLNMLRPPNSVHRLDKDTTGALLLARSPMWASRLQDQFNDGSIRKTYLALVHGGSEKFRETSGVIETGMSEVDGRVRLDPLGKVTRTEWEVLGSSPKVPLTLMRLKLLTGHKHQLRVHLAKCLNAPVIGDPLYAKDVPPEEIKITRQIAASRKNMFLHASEISFYRWTKERPIKRFELSFRVPVPTKFDVVCRDSKIPVDRQLLLRQGRMFVNGQPWTEASYVYRESEKCWVSPELIPQEPTQVSQTDSENAVPARFKPYSQPHTEDKSNEL</sequence>
<dbReference type="Gene3D" id="3.30.2350.10">
    <property type="entry name" value="Pseudouridine synthase"/>
    <property type="match status" value="1"/>
</dbReference>
<accession>A0A8H5FXL6</accession>
<evidence type="ECO:0000256" key="7">
    <source>
        <dbReference type="ARBA" id="ARBA00038947"/>
    </source>
</evidence>
<evidence type="ECO:0000313" key="15">
    <source>
        <dbReference type="Proteomes" id="UP000559027"/>
    </source>
</evidence>
<dbReference type="EMBL" id="JAACJO010000010">
    <property type="protein sequence ID" value="KAF5353515.1"/>
    <property type="molecule type" value="Genomic_DNA"/>
</dbReference>
<feature type="domain" description="Pseudouridine synthase RsuA/RluA-like" evidence="13">
    <location>
        <begin position="30"/>
        <end position="183"/>
    </location>
</feature>
<gene>
    <name evidence="14" type="ORF">D9756_007881</name>
</gene>
<dbReference type="GO" id="GO:0005739">
    <property type="term" value="C:mitochondrion"/>
    <property type="evidence" value="ECO:0007669"/>
    <property type="project" value="UniProtKB-SubCell"/>
</dbReference>
<dbReference type="Pfam" id="PF00849">
    <property type="entry name" value="PseudoU_synth_2"/>
    <property type="match status" value="1"/>
</dbReference>
<evidence type="ECO:0000256" key="11">
    <source>
        <dbReference type="ARBA" id="ARBA00042700"/>
    </source>
</evidence>
<feature type="region of interest" description="Disordered" evidence="12">
    <location>
        <begin position="299"/>
        <end position="334"/>
    </location>
</feature>
<evidence type="ECO:0000256" key="2">
    <source>
        <dbReference type="ARBA" id="ARBA00010876"/>
    </source>
</evidence>
<evidence type="ECO:0000256" key="3">
    <source>
        <dbReference type="ARBA" id="ARBA00023128"/>
    </source>
</evidence>
<dbReference type="InterPro" id="IPR020103">
    <property type="entry name" value="PsdUridine_synth_cat_dom_sf"/>
</dbReference>
<comment type="function">
    <text evidence="6">Pseudouridylate synthase responsible for the pseudouridine-2819 formation in mitochondrial 21S rRNA. May modulate the efficiency or the fidelity of the mitochondrial translation machinery.</text>
</comment>
<evidence type="ECO:0000256" key="12">
    <source>
        <dbReference type="SAM" id="MobiDB-lite"/>
    </source>
</evidence>
<evidence type="ECO:0000256" key="5">
    <source>
        <dbReference type="ARBA" id="ARBA00036927"/>
    </source>
</evidence>
<dbReference type="PROSITE" id="PS01129">
    <property type="entry name" value="PSI_RLU"/>
    <property type="match status" value="1"/>
</dbReference>
<dbReference type="InterPro" id="IPR006145">
    <property type="entry name" value="PsdUridine_synth_RsuA/RluA"/>
</dbReference>
<name>A0A8H5FXL6_9AGAR</name>
<proteinExistence type="inferred from homology"/>
<comment type="subcellular location">
    <subcellularLocation>
        <location evidence="1">Mitochondrion</location>
    </subcellularLocation>
</comment>
<protein>
    <recommendedName>
        <fullName evidence="8">21S rRNA pseudouridine(2819) synthase</fullName>
        <ecNumber evidence="7">5.4.99.43</ecNumber>
    </recommendedName>
    <alternativeName>
        <fullName evidence="10">Pseudouridine synthase 5</fullName>
    </alternativeName>
    <alternativeName>
        <fullName evidence="9">Pseudouridylate synthase PUS5</fullName>
    </alternativeName>
    <alternativeName>
        <fullName evidence="11">Uracil hydrolyase PUS5</fullName>
    </alternativeName>
</protein>
<comment type="caution">
    <text evidence="14">The sequence shown here is derived from an EMBL/GenBank/DDBJ whole genome shotgun (WGS) entry which is preliminary data.</text>
</comment>
<dbReference type="CDD" id="cd02869">
    <property type="entry name" value="PseudoU_synth_RluA_like"/>
    <property type="match status" value="1"/>
</dbReference>
<dbReference type="InterPro" id="IPR006224">
    <property type="entry name" value="PsdUridine_synth_RluA-like_CS"/>
</dbReference>
<dbReference type="PANTHER" id="PTHR21600:SF81">
    <property type="entry name" value="21S RRNA PSEUDOURIDINE(2819) SYNTHASE"/>
    <property type="match status" value="1"/>
</dbReference>
<evidence type="ECO:0000313" key="14">
    <source>
        <dbReference type="EMBL" id="KAF5353515.1"/>
    </source>
</evidence>
<keyword evidence="15" id="KW-1185">Reference proteome</keyword>
<evidence type="ECO:0000256" key="10">
    <source>
        <dbReference type="ARBA" id="ARBA00041978"/>
    </source>
</evidence>
<dbReference type="AlphaFoldDB" id="A0A8H5FXL6"/>
<dbReference type="SUPFAM" id="SSF55120">
    <property type="entry name" value="Pseudouridine synthase"/>
    <property type="match status" value="1"/>
</dbReference>
<dbReference type="EC" id="5.4.99.43" evidence="7"/>
<comment type="catalytic activity">
    <reaction evidence="5">
        <text>uridine(2819) in 21S rRNA = pseudouridine(2819) in 21S rRNA</text>
        <dbReference type="Rhea" id="RHEA:42556"/>
        <dbReference type="Rhea" id="RHEA-COMP:10113"/>
        <dbReference type="Rhea" id="RHEA-COMP:10114"/>
        <dbReference type="ChEBI" id="CHEBI:65314"/>
        <dbReference type="ChEBI" id="CHEBI:65315"/>
        <dbReference type="EC" id="5.4.99.43"/>
    </reaction>
</comment>
<dbReference type="GO" id="GO:0160143">
    <property type="term" value="F:21S rRNA pseudouridine(2819) synthase activity"/>
    <property type="evidence" value="ECO:0007669"/>
    <property type="project" value="UniProtKB-EC"/>
</dbReference>
<feature type="compositionally biased region" description="Polar residues" evidence="12">
    <location>
        <begin position="302"/>
        <end position="312"/>
    </location>
</feature>
<evidence type="ECO:0000256" key="4">
    <source>
        <dbReference type="ARBA" id="ARBA00023235"/>
    </source>
</evidence>
<dbReference type="Proteomes" id="UP000559027">
    <property type="component" value="Unassembled WGS sequence"/>
</dbReference>
<evidence type="ECO:0000256" key="6">
    <source>
        <dbReference type="ARBA" id="ARBA00037513"/>
    </source>
</evidence>